<name>A0ACC2DR00_DIPCM</name>
<organism evidence="1 2">
    <name type="scientific">Diphasiastrum complanatum</name>
    <name type="common">Issler's clubmoss</name>
    <name type="synonym">Lycopodium complanatum</name>
    <dbReference type="NCBI Taxonomy" id="34168"/>
    <lineage>
        <taxon>Eukaryota</taxon>
        <taxon>Viridiplantae</taxon>
        <taxon>Streptophyta</taxon>
        <taxon>Embryophyta</taxon>
        <taxon>Tracheophyta</taxon>
        <taxon>Lycopodiopsida</taxon>
        <taxon>Lycopodiales</taxon>
        <taxon>Lycopodiaceae</taxon>
        <taxon>Lycopodioideae</taxon>
        <taxon>Diphasiastrum</taxon>
    </lineage>
</organism>
<dbReference type="Proteomes" id="UP001162992">
    <property type="component" value="Chromosome 5"/>
</dbReference>
<dbReference type="EMBL" id="CM055096">
    <property type="protein sequence ID" value="KAJ7556626.1"/>
    <property type="molecule type" value="Genomic_DNA"/>
</dbReference>
<keyword evidence="2" id="KW-1185">Reference proteome</keyword>
<evidence type="ECO:0000313" key="1">
    <source>
        <dbReference type="EMBL" id="KAJ7556626.1"/>
    </source>
</evidence>
<comment type="caution">
    <text evidence="1">The sequence shown here is derived from an EMBL/GenBank/DDBJ whole genome shotgun (WGS) entry which is preliminary data.</text>
</comment>
<proteinExistence type="predicted"/>
<reference evidence="2" key="1">
    <citation type="journal article" date="2024" name="Proc. Natl. Acad. Sci. U.S.A.">
        <title>Extraordinary preservation of gene collinearity over three hundred million years revealed in homosporous lycophytes.</title>
        <authorList>
            <person name="Li C."/>
            <person name="Wickell D."/>
            <person name="Kuo L.Y."/>
            <person name="Chen X."/>
            <person name="Nie B."/>
            <person name="Liao X."/>
            <person name="Peng D."/>
            <person name="Ji J."/>
            <person name="Jenkins J."/>
            <person name="Williams M."/>
            <person name="Shu S."/>
            <person name="Plott C."/>
            <person name="Barry K."/>
            <person name="Rajasekar S."/>
            <person name="Grimwood J."/>
            <person name="Han X."/>
            <person name="Sun S."/>
            <person name="Hou Z."/>
            <person name="He W."/>
            <person name="Dai G."/>
            <person name="Sun C."/>
            <person name="Schmutz J."/>
            <person name="Leebens-Mack J.H."/>
            <person name="Li F.W."/>
            <person name="Wang L."/>
        </authorList>
    </citation>
    <scope>NUCLEOTIDE SEQUENCE [LARGE SCALE GENOMIC DNA]</scope>
    <source>
        <strain evidence="2">cv. PW_Plant_1</strain>
    </source>
</reference>
<accession>A0ACC2DR00</accession>
<protein>
    <submittedName>
        <fullName evidence="1">Uncharacterized protein</fullName>
    </submittedName>
</protein>
<gene>
    <name evidence="1" type="ORF">O6H91_05G090800</name>
</gene>
<sequence length="800" mass="88360">MIYLALCQRSEDPAWWWTYSAVADSKAVTDLQCNPVLCCNGKGYTHSSSLEETHLAKTQHPFSLKQAASVLADMLAKPVSKATGAPDFVISKSNVCATEGQTIYSGSSLKDSHDITQQNEDPALGDTLNFSTGQSFPVHLASSEQYSQPEDLLAITSSCPSKCDFGILSDMMKAKLRSDSMKQEVSKTSSLFKTREMSGSPPGLMEDRPVMAGLHDNLPLLDMDREVGIGNEKHAVVHQRISNSGMLNVQRESAALSAFPCHKVDAVSENEIATSAARNFIADDKACTNADYGMPEEDSELRSTRLNNVQIEQGVSHIEDCFNKNQSVCESKNLEHGPFELRPFAGHVDPSNDSCKVKLSVFNCHNETVQGPQGSIPSSMSTKESHSDGTKTARCDLMNKNGFAPYRGSDVCTENPLPYSKQCHSPDHKAQYLTAESAEFSSFRLVNDSILNLSEVLLAHGRPNTCNAADSSDLRNLQLSIKNLSQYLLFEKGNFASQNCVSSSKLHGKQGSVQDESSSDGTNKVSHNQGKGEAINHSCENLYDYPFIETCLEPKVPKQRNPCDNWGNARRCHLGDPSHREIYDSEKTHKLMDAGLAMKGGGNGAAERKLEEISFHDLGAVYQKLGADSEAQLQRMKVLLDSVRRYTGKGDVAESNIVDISHSAHQQKLMETEFASKDEKVKANNRLGCLCETFPWDDLQNFDLGLRAEFEKLQALVGNFNRQLSHEQWKGTVNPRELNWLMKDHMRRTTKETQKADGMTSTEVRNMNEAELEEEFGIAGKQANAMSEINLLFEPANKLQ</sequence>
<evidence type="ECO:0000313" key="2">
    <source>
        <dbReference type="Proteomes" id="UP001162992"/>
    </source>
</evidence>